<evidence type="ECO:0000256" key="2">
    <source>
        <dbReference type="ARBA" id="ARBA00009183"/>
    </source>
</evidence>
<evidence type="ECO:0000256" key="1">
    <source>
        <dbReference type="ARBA" id="ARBA00001974"/>
    </source>
</evidence>
<dbReference type="Pfam" id="PF00743">
    <property type="entry name" value="FMO-like"/>
    <property type="match status" value="2"/>
</dbReference>
<dbReference type="InterPro" id="IPR036188">
    <property type="entry name" value="FAD/NAD-bd_sf"/>
</dbReference>
<dbReference type="GO" id="GO:0050660">
    <property type="term" value="F:flavin adenine dinucleotide binding"/>
    <property type="evidence" value="ECO:0007669"/>
    <property type="project" value="InterPro"/>
</dbReference>
<dbReference type="InterPro" id="IPR020946">
    <property type="entry name" value="Flavin_mOase-like"/>
</dbReference>
<keyword evidence="4 8" id="KW-0274">FAD</keyword>
<keyword evidence="5" id="KW-0521">NADP</keyword>
<keyword evidence="3 8" id="KW-0285">Flavoprotein</keyword>
<evidence type="ECO:0000313" key="10">
    <source>
        <dbReference type="Proteomes" id="UP001233172"/>
    </source>
</evidence>
<dbReference type="InterPro" id="IPR050346">
    <property type="entry name" value="FMO-like"/>
</dbReference>
<dbReference type="PANTHER" id="PTHR23023">
    <property type="entry name" value="DIMETHYLANILINE MONOOXYGENASE"/>
    <property type="match status" value="1"/>
</dbReference>
<dbReference type="SUPFAM" id="SSF51905">
    <property type="entry name" value="FAD/NAD(P)-binding domain"/>
    <property type="match status" value="2"/>
</dbReference>
<evidence type="ECO:0000256" key="8">
    <source>
        <dbReference type="RuleBase" id="RU361177"/>
    </source>
</evidence>
<sequence length="447" mass="50898">MILFRKHFSMETKLKVAVVGAGAAGLCALRHLTSPEHVASSHRFEVTCFEQSSRIGGTWIYTERTGSDQNGLPIHSSMYKNLRTNLPVQCMAFPDFPFKSGHPSFVKHEVVQEYLEDYASHFDLFKHIKFQTLVKWIQPVNMQRELKKLQWEVTTCDVVNKIEHQPELFDAILICNGHYADPLIPDIPGIETFSGQVYHSHDYRVPETFSDKVVIILGAGSSGQDISLELAPYSKWVYLSHKKTLLASKLPENLTQKPGIEKILSSSVHFNDGSLVAADVLLFCTGYNYNYSFLAPQCEVQVVDGRVTGLFKHLFCTKFPTLAVIGVCKVIVPFPMFDVQIRLFRSVLEGTCVLPSKDSMDEDTENDYRKRLEEGMPHRYAHTMSSLQFNYNDDLADMAKINRLPFHYSQLYHMCHQLRQQHLTSYKNCNFDINEAGDAVLISSKNI</sequence>
<evidence type="ECO:0000256" key="5">
    <source>
        <dbReference type="ARBA" id="ARBA00022857"/>
    </source>
</evidence>
<evidence type="ECO:0000256" key="6">
    <source>
        <dbReference type="ARBA" id="ARBA00023002"/>
    </source>
</evidence>
<evidence type="ECO:0000256" key="3">
    <source>
        <dbReference type="ARBA" id="ARBA00022630"/>
    </source>
</evidence>
<dbReference type="Gene3D" id="3.50.50.60">
    <property type="entry name" value="FAD/NAD(P)-binding domain"/>
    <property type="match status" value="2"/>
</dbReference>
<accession>A0AAD8F2V0</accession>
<dbReference type="PRINTS" id="PR00370">
    <property type="entry name" value="FMOXYGENASE"/>
</dbReference>
<evidence type="ECO:0000256" key="7">
    <source>
        <dbReference type="ARBA" id="ARBA00023033"/>
    </source>
</evidence>
<name>A0AAD8F2V0_BIOPF</name>
<dbReference type="GO" id="GO:0050661">
    <property type="term" value="F:NADP binding"/>
    <property type="evidence" value="ECO:0007669"/>
    <property type="project" value="InterPro"/>
</dbReference>
<dbReference type="FunFam" id="3.50.50.60:FF:000138">
    <property type="entry name" value="Flavin-containing monooxygenase"/>
    <property type="match status" value="1"/>
</dbReference>
<comment type="similarity">
    <text evidence="2 8">Belongs to the FMO family.</text>
</comment>
<dbReference type="EC" id="1.-.-.-" evidence="8"/>
<proteinExistence type="inferred from homology"/>
<comment type="caution">
    <text evidence="9">The sequence shown here is derived from an EMBL/GenBank/DDBJ whole genome shotgun (WGS) entry which is preliminary data.</text>
</comment>
<evidence type="ECO:0000313" key="9">
    <source>
        <dbReference type="EMBL" id="KAK0048034.1"/>
    </source>
</evidence>
<keyword evidence="6 8" id="KW-0560">Oxidoreductase</keyword>
<organism evidence="9 10">
    <name type="scientific">Biomphalaria pfeifferi</name>
    <name type="common">Bloodfluke planorb</name>
    <name type="synonym">Freshwater snail</name>
    <dbReference type="NCBI Taxonomy" id="112525"/>
    <lineage>
        <taxon>Eukaryota</taxon>
        <taxon>Metazoa</taxon>
        <taxon>Spiralia</taxon>
        <taxon>Lophotrochozoa</taxon>
        <taxon>Mollusca</taxon>
        <taxon>Gastropoda</taxon>
        <taxon>Heterobranchia</taxon>
        <taxon>Euthyneura</taxon>
        <taxon>Panpulmonata</taxon>
        <taxon>Hygrophila</taxon>
        <taxon>Lymnaeoidea</taxon>
        <taxon>Planorbidae</taxon>
        <taxon>Biomphalaria</taxon>
    </lineage>
</organism>
<dbReference type="InterPro" id="IPR000960">
    <property type="entry name" value="Flavin_mOase"/>
</dbReference>
<dbReference type="Proteomes" id="UP001233172">
    <property type="component" value="Unassembled WGS sequence"/>
</dbReference>
<dbReference type="PIRSF" id="PIRSF000332">
    <property type="entry name" value="FMO"/>
    <property type="match status" value="1"/>
</dbReference>
<keyword evidence="7 8" id="KW-0503">Monooxygenase</keyword>
<protein>
    <recommendedName>
        <fullName evidence="8">Flavin-containing monooxygenase</fullName>
        <ecNumber evidence="8">1.-.-.-</ecNumber>
    </recommendedName>
</protein>
<evidence type="ECO:0000256" key="4">
    <source>
        <dbReference type="ARBA" id="ARBA00022827"/>
    </source>
</evidence>
<comment type="cofactor">
    <cofactor evidence="1 8">
        <name>FAD</name>
        <dbReference type="ChEBI" id="CHEBI:57692"/>
    </cofactor>
</comment>
<reference evidence="9" key="2">
    <citation type="submission" date="2023-04" db="EMBL/GenBank/DDBJ databases">
        <authorList>
            <person name="Bu L."/>
            <person name="Lu L."/>
            <person name="Laidemitt M.R."/>
            <person name="Zhang S.M."/>
            <person name="Mutuku M."/>
            <person name="Mkoji G."/>
            <person name="Steinauer M."/>
            <person name="Loker E.S."/>
        </authorList>
    </citation>
    <scope>NUCLEOTIDE SEQUENCE</scope>
    <source>
        <strain evidence="9">KasaAsao</strain>
        <tissue evidence="9">Whole Snail</tissue>
    </source>
</reference>
<reference evidence="9" key="1">
    <citation type="journal article" date="2023" name="PLoS Negl. Trop. Dis.">
        <title>A genome sequence for Biomphalaria pfeifferi, the major vector snail for the human-infecting parasite Schistosoma mansoni.</title>
        <authorList>
            <person name="Bu L."/>
            <person name="Lu L."/>
            <person name="Laidemitt M.R."/>
            <person name="Zhang S.M."/>
            <person name="Mutuku M."/>
            <person name="Mkoji G."/>
            <person name="Steinauer M."/>
            <person name="Loker E.S."/>
        </authorList>
    </citation>
    <scope>NUCLEOTIDE SEQUENCE</scope>
    <source>
        <strain evidence="9">KasaAsao</strain>
    </source>
</reference>
<dbReference type="AlphaFoldDB" id="A0AAD8F2V0"/>
<gene>
    <name evidence="9" type="ORF">Bpfe_022474</name>
</gene>
<dbReference type="GO" id="GO:0004499">
    <property type="term" value="F:N,N-dimethylaniline monooxygenase activity"/>
    <property type="evidence" value="ECO:0007669"/>
    <property type="project" value="InterPro"/>
</dbReference>
<dbReference type="EMBL" id="JASAOG010000142">
    <property type="protein sequence ID" value="KAK0048034.1"/>
    <property type="molecule type" value="Genomic_DNA"/>
</dbReference>
<keyword evidence="10" id="KW-1185">Reference proteome</keyword>